<keyword evidence="2" id="KW-1185">Reference proteome</keyword>
<organism evidence="1 2">
    <name type="scientific">Gossypium stocksii</name>
    <dbReference type="NCBI Taxonomy" id="47602"/>
    <lineage>
        <taxon>Eukaryota</taxon>
        <taxon>Viridiplantae</taxon>
        <taxon>Streptophyta</taxon>
        <taxon>Embryophyta</taxon>
        <taxon>Tracheophyta</taxon>
        <taxon>Spermatophyta</taxon>
        <taxon>Magnoliopsida</taxon>
        <taxon>eudicotyledons</taxon>
        <taxon>Gunneridae</taxon>
        <taxon>Pentapetalae</taxon>
        <taxon>rosids</taxon>
        <taxon>malvids</taxon>
        <taxon>Malvales</taxon>
        <taxon>Malvaceae</taxon>
        <taxon>Malvoideae</taxon>
        <taxon>Gossypium</taxon>
    </lineage>
</organism>
<dbReference type="Proteomes" id="UP000828251">
    <property type="component" value="Unassembled WGS sequence"/>
</dbReference>
<evidence type="ECO:0000313" key="2">
    <source>
        <dbReference type="Proteomes" id="UP000828251"/>
    </source>
</evidence>
<name>A0A9D3VXX5_9ROSI</name>
<gene>
    <name evidence="1" type="ORF">J1N35_009252</name>
</gene>
<dbReference type="PANTHER" id="PTHR47723">
    <property type="entry name" value="OS05G0353850 PROTEIN"/>
    <property type="match status" value="1"/>
</dbReference>
<protein>
    <recommendedName>
        <fullName evidence="3">RNase H type-1 domain-containing protein</fullName>
    </recommendedName>
</protein>
<dbReference type="PANTHER" id="PTHR47723:SF19">
    <property type="entry name" value="POLYNUCLEOTIDYL TRANSFERASE, RIBONUCLEASE H-LIKE SUPERFAMILY PROTEIN"/>
    <property type="match status" value="1"/>
</dbReference>
<evidence type="ECO:0008006" key="3">
    <source>
        <dbReference type="Google" id="ProtNLM"/>
    </source>
</evidence>
<proteinExistence type="predicted"/>
<comment type="caution">
    <text evidence="1">The sequence shown here is derived from an EMBL/GenBank/DDBJ whole genome shotgun (WGS) entry which is preliminary data.</text>
</comment>
<dbReference type="EMBL" id="JAIQCV010000004">
    <property type="protein sequence ID" value="KAH1105484.1"/>
    <property type="molecule type" value="Genomic_DNA"/>
</dbReference>
<dbReference type="AlphaFoldDB" id="A0A9D3VXX5"/>
<evidence type="ECO:0000313" key="1">
    <source>
        <dbReference type="EMBL" id="KAH1105484.1"/>
    </source>
</evidence>
<reference evidence="1 2" key="1">
    <citation type="journal article" date="2021" name="Plant Biotechnol. J.">
        <title>Multi-omics assisted identification of the key and species-specific regulatory components of drought-tolerant mechanisms in Gossypium stocksii.</title>
        <authorList>
            <person name="Yu D."/>
            <person name="Ke L."/>
            <person name="Zhang D."/>
            <person name="Wu Y."/>
            <person name="Sun Y."/>
            <person name="Mei J."/>
            <person name="Sun J."/>
            <person name="Sun Y."/>
        </authorList>
    </citation>
    <scope>NUCLEOTIDE SEQUENCE [LARGE SCALE GENOMIC DNA]</scope>
    <source>
        <strain evidence="2">cv. E1</strain>
        <tissue evidence="1">Leaf</tissue>
    </source>
</reference>
<accession>A0A9D3VXX5</accession>
<sequence>MLYGIVRSQKQCESHNIVDVVVDTSLAWTESFVNLKSCELHHIQTAPGDHWRKSKKGWVKLNTDGAFLKSINIAATEDVFRDHDGIGKCGFTMRIEKDSALKTKLMVWELICYLRLIKQLLCRDWKVRLRHILSEHNKIANSMAKFDKEKYDEM</sequence>
<dbReference type="OrthoDB" id="1752183at2759"/>
<dbReference type="InterPro" id="IPR053151">
    <property type="entry name" value="RNase_H-like"/>
</dbReference>